<organism evidence="2 3">
    <name type="scientific">Trematosphaeria pertusa</name>
    <dbReference type="NCBI Taxonomy" id="390896"/>
    <lineage>
        <taxon>Eukaryota</taxon>
        <taxon>Fungi</taxon>
        <taxon>Dikarya</taxon>
        <taxon>Ascomycota</taxon>
        <taxon>Pezizomycotina</taxon>
        <taxon>Dothideomycetes</taxon>
        <taxon>Pleosporomycetidae</taxon>
        <taxon>Pleosporales</taxon>
        <taxon>Massarineae</taxon>
        <taxon>Trematosphaeriaceae</taxon>
        <taxon>Trematosphaeria</taxon>
    </lineage>
</organism>
<proteinExistence type="predicted"/>
<reference evidence="2" key="1">
    <citation type="journal article" date="2020" name="Stud. Mycol.">
        <title>101 Dothideomycetes genomes: a test case for predicting lifestyles and emergence of pathogens.</title>
        <authorList>
            <person name="Haridas S."/>
            <person name="Albert R."/>
            <person name="Binder M."/>
            <person name="Bloem J."/>
            <person name="Labutti K."/>
            <person name="Salamov A."/>
            <person name="Andreopoulos B."/>
            <person name="Baker S."/>
            <person name="Barry K."/>
            <person name="Bills G."/>
            <person name="Bluhm B."/>
            <person name="Cannon C."/>
            <person name="Castanera R."/>
            <person name="Culley D."/>
            <person name="Daum C."/>
            <person name="Ezra D."/>
            <person name="Gonzalez J."/>
            <person name="Henrissat B."/>
            <person name="Kuo A."/>
            <person name="Liang C."/>
            <person name="Lipzen A."/>
            <person name="Lutzoni F."/>
            <person name="Magnuson J."/>
            <person name="Mondo S."/>
            <person name="Nolan M."/>
            <person name="Ohm R."/>
            <person name="Pangilinan J."/>
            <person name="Park H.-J."/>
            <person name="Ramirez L."/>
            <person name="Alfaro M."/>
            <person name="Sun H."/>
            <person name="Tritt A."/>
            <person name="Yoshinaga Y."/>
            <person name="Zwiers L.-H."/>
            <person name="Turgeon B."/>
            <person name="Goodwin S."/>
            <person name="Spatafora J."/>
            <person name="Crous P."/>
            <person name="Grigoriev I."/>
        </authorList>
    </citation>
    <scope>NUCLEOTIDE SEQUENCE</scope>
    <source>
        <strain evidence="2">CBS 122368</strain>
    </source>
</reference>
<dbReference type="RefSeq" id="XP_033682770.1">
    <property type="nucleotide sequence ID" value="XM_033835022.1"/>
</dbReference>
<feature type="region of interest" description="Disordered" evidence="1">
    <location>
        <begin position="335"/>
        <end position="389"/>
    </location>
</feature>
<dbReference type="EMBL" id="ML987197">
    <property type="protein sequence ID" value="KAF2247766.1"/>
    <property type="molecule type" value="Genomic_DNA"/>
</dbReference>
<dbReference type="OrthoDB" id="3485856at2759"/>
<dbReference type="GeneID" id="54588352"/>
<dbReference type="Proteomes" id="UP000800094">
    <property type="component" value="Unassembled WGS sequence"/>
</dbReference>
<sequence length="440" mass="47913">MQALGRLCSNRAVAASFYRSESKFSKMQTQGPPGLTPIHPMTRAYTLDARPSPSPPPHSTPPVENLLQLVRQLRDGTYASSEDIVTTLTPDEYNAFETAINADTDLRGWAEDKLHSSWLPTTCQLIITIETAKHKGFSLKTWRLLWQSTESSVRQRPHGSPAHAELKRLDFDGGGAITPLFGARNGKLSPDMAVYKVSGDGNCGFPTCTGEVADTETWKHVQAKAAEYFKVYNNYIKTVGIFKIIPDRGQSQTSLEAKYQIWRATSSPGHPQASPEVIFRSSNGDVLDGALTLKLSDLYPNSQDDVDIEIPHHRLATALAEAEKLQELDNSISLQASDSNPTVPSPSTAEPPPSTPGPAQATEPALSPVPAHTSINISGRPADAPAPLFPADDRDLAQLWVKWQEMRGAGVNVTFEEFASIRGFSTRSTTPDSRSAQDPV</sequence>
<protein>
    <submittedName>
        <fullName evidence="2">Uncharacterized protein</fullName>
    </submittedName>
</protein>
<dbReference type="AlphaFoldDB" id="A0A6A6IBI8"/>
<gene>
    <name evidence="2" type="ORF">BU26DRAFT_597774</name>
</gene>
<name>A0A6A6IBI8_9PLEO</name>
<keyword evidence="3" id="KW-1185">Reference proteome</keyword>
<evidence type="ECO:0000313" key="3">
    <source>
        <dbReference type="Proteomes" id="UP000800094"/>
    </source>
</evidence>
<accession>A0A6A6IBI8</accession>
<evidence type="ECO:0000256" key="1">
    <source>
        <dbReference type="SAM" id="MobiDB-lite"/>
    </source>
</evidence>
<feature type="compositionally biased region" description="Low complexity" evidence="1">
    <location>
        <begin position="380"/>
        <end position="389"/>
    </location>
</feature>
<evidence type="ECO:0000313" key="2">
    <source>
        <dbReference type="EMBL" id="KAF2247766.1"/>
    </source>
</evidence>